<dbReference type="AlphaFoldDB" id="A0A834JLL0"/>
<accession>A0A834JLL0</accession>
<name>A0A834JLL0_VESVU</name>
<gene>
    <name evidence="1" type="ORF">HZH66_010489</name>
</gene>
<reference evidence="1" key="1">
    <citation type="journal article" date="2020" name="G3 (Bethesda)">
        <title>High-Quality Assemblies for Three Invasive Social Wasps from the &lt;i&gt;Vespula&lt;/i&gt; Genus.</title>
        <authorList>
            <person name="Harrop T.W.R."/>
            <person name="Guhlin J."/>
            <person name="McLaughlin G.M."/>
            <person name="Permina E."/>
            <person name="Stockwell P."/>
            <person name="Gilligan J."/>
            <person name="Le Lec M.F."/>
            <person name="Gruber M.A.M."/>
            <person name="Quinn O."/>
            <person name="Lovegrove M."/>
            <person name="Duncan E.J."/>
            <person name="Remnant E.J."/>
            <person name="Van Eeckhoven J."/>
            <person name="Graham B."/>
            <person name="Knapp R.A."/>
            <person name="Langford K.W."/>
            <person name="Kronenberg Z."/>
            <person name="Press M.O."/>
            <person name="Eacker S.M."/>
            <person name="Wilson-Rankin E.E."/>
            <person name="Purcell J."/>
            <person name="Lester P.J."/>
            <person name="Dearden P.K."/>
        </authorList>
    </citation>
    <scope>NUCLEOTIDE SEQUENCE</scope>
    <source>
        <strain evidence="1">Marl-1</strain>
    </source>
</reference>
<comment type="caution">
    <text evidence="1">The sequence shown here is derived from an EMBL/GenBank/DDBJ whole genome shotgun (WGS) entry which is preliminary data.</text>
</comment>
<dbReference type="EMBL" id="JACSEA010000011">
    <property type="protein sequence ID" value="KAF7389352.1"/>
    <property type="molecule type" value="Genomic_DNA"/>
</dbReference>
<organism evidence="1 2">
    <name type="scientific">Vespula vulgaris</name>
    <name type="common">Yellow jacket</name>
    <name type="synonym">Wasp</name>
    <dbReference type="NCBI Taxonomy" id="7454"/>
    <lineage>
        <taxon>Eukaryota</taxon>
        <taxon>Metazoa</taxon>
        <taxon>Ecdysozoa</taxon>
        <taxon>Arthropoda</taxon>
        <taxon>Hexapoda</taxon>
        <taxon>Insecta</taxon>
        <taxon>Pterygota</taxon>
        <taxon>Neoptera</taxon>
        <taxon>Endopterygota</taxon>
        <taxon>Hymenoptera</taxon>
        <taxon>Apocrita</taxon>
        <taxon>Aculeata</taxon>
        <taxon>Vespoidea</taxon>
        <taxon>Vespidae</taxon>
        <taxon>Vespinae</taxon>
        <taxon>Vespula</taxon>
    </lineage>
</organism>
<dbReference type="Proteomes" id="UP000614350">
    <property type="component" value="Unassembled WGS sequence"/>
</dbReference>
<evidence type="ECO:0000313" key="2">
    <source>
        <dbReference type="Proteomes" id="UP000614350"/>
    </source>
</evidence>
<sequence length="183" mass="21497">MAQNDNLKLFINKSDKNYTINNQSIIQRLETWTGLMDIDNPNTKHDATKKCKFNISNSYLSLFYPVKSYPIFVPLNQDEPDERWLSKIPASNSFNKLQEIEVLSGNDRMERNNPQPKRPPIHIEAQVITSDTYRKVTKLIKEKKANFYTYQPKKDRSYKVVLRGMHSRTDTGIIIDELKKMNR</sequence>
<proteinExistence type="predicted"/>
<protein>
    <submittedName>
        <fullName evidence="1">Uncharacterized protein</fullName>
    </submittedName>
</protein>
<evidence type="ECO:0000313" key="1">
    <source>
        <dbReference type="EMBL" id="KAF7389352.1"/>
    </source>
</evidence>
<keyword evidence="2" id="KW-1185">Reference proteome</keyword>